<accession>A0AAV4XW21</accession>
<feature type="region of interest" description="Disordered" evidence="1">
    <location>
        <begin position="41"/>
        <end position="71"/>
    </location>
</feature>
<gene>
    <name evidence="2" type="ORF">CEXT_65581</name>
</gene>
<evidence type="ECO:0000313" key="3">
    <source>
        <dbReference type="Proteomes" id="UP001054945"/>
    </source>
</evidence>
<protein>
    <submittedName>
        <fullName evidence="2">Uncharacterized protein</fullName>
    </submittedName>
</protein>
<name>A0AAV4XW21_CAEEX</name>
<organism evidence="2 3">
    <name type="scientific">Caerostris extrusa</name>
    <name type="common">Bark spider</name>
    <name type="synonym">Caerostris bankana</name>
    <dbReference type="NCBI Taxonomy" id="172846"/>
    <lineage>
        <taxon>Eukaryota</taxon>
        <taxon>Metazoa</taxon>
        <taxon>Ecdysozoa</taxon>
        <taxon>Arthropoda</taxon>
        <taxon>Chelicerata</taxon>
        <taxon>Arachnida</taxon>
        <taxon>Araneae</taxon>
        <taxon>Araneomorphae</taxon>
        <taxon>Entelegynae</taxon>
        <taxon>Araneoidea</taxon>
        <taxon>Araneidae</taxon>
        <taxon>Caerostris</taxon>
    </lineage>
</organism>
<dbReference type="AlphaFoldDB" id="A0AAV4XW21"/>
<dbReference type="EMBL" id="BPLR01018361">
    <property type="protein sequence ID" value="GIY98942.1"/>
    <property type="molecule type" value="Genomic_DNA"/>
</dbReference>
<keyword evidence="3" id="KW-1185">Reference proteome</keyword>
<feature type="compositionally biased region" description="Polar residues" evidence="1">
    <location>
        <begin position="46"/>
        <end position="65"/>
    </location>
</feature>
<sequence>MYILVLLYNLELEYASKFAEEAERKIKRLWDARLPFAPSSIKDLSDTSNNQKVYKNSSGENQPSHDSSEKLLKMTEIRKDIDSPDARLPYESTPNTSVPIIDVSDDKEVYQNTPEENQPSHDSTEKLLQVTEIRKKIIDSPDTGGFTQSLCMNDPASDYKFGGRT</sequence>
<comment type="caution">
    <text evidence="2">The sequence shown here is derived from an EMBL/GenBank/DDBJ whole genome shotgun (WGS) entry which is preliminary data.</text>
</comment>
<feature type="region of interest" description="Disordered" evidence="1">
    <location>
        <begin position="139"/>
        <end position="165"/>
    </location>
</feature>
<evidence type="ECO:0000313" key="2">
    <source>
        <dbReference type="EMBL" id="GIY98942.1"/>
    </source>
</evidence>
<dbReference type="Proteomes" id="UP001054945">
    <property type="component" value="Unassembled WGS sequence"/>
</dbReference>
<reference evidence="2 3" key="1">
    <citation type="submission" date="2021-06" db="EMBL/GenBank/DDBJ databases">
        <title>Caerostris extrusa draft genome.</title>
        <authorList>
            <person name="Kono N."/>
            <person name="Arakawa K."/>
        </authorList>
    </citation>
    <scope>NUCLEOTIDE SEQUENCE [LARGE SCALE GENOMIC DNA]</scope>
</reference>
<proteinExistence type="predicted"/>
<evidence type="ECO:0000256" key="1">
    <source>
        <dbReference type="SAM" id="MobiDB-lite"/>
    </source>
</evidence>